<dbReference type="EMBL" id="JBHSEU010000010">
    <property type="protein sequence ID" value="MFC4538110.1"/>
    <property type="molecule type" value="Genomic_DNA"/>
</dbReference>
<organism evidence="1 2">
    <name type="scientific">Chromohalobacter sarecensis</name>
    <dbReference type="NCBI Taxonomy" id="245294"/>
    <lineage>
        <taxon>Bacteria</taxon>
        <taxon>Pseudomonadati</taxon>
        <taxon>Pseudomonadota</taxon>
        <taxon>Gammaproteobacteria</taxon>
        <taxon>Oceanospirillales</taxon>
        <taxon>Halomonadaceae</taxon>
        <taxon>Chromohalobacter</taxon>
    </lineage>
</organism>
<name>A0ABV9CZD5_9GAMM</name>
<protein>
    <submittedName>
        <fullName evidence="1">Uncharacterized protein</fullName>
    </submittedName>
</protein>
<proteinExistence type="predicted"/>
<keyword evidence="2" id="KW-1185">Reference proteome</keyword>
<dbReference type="Proteomes" id="UP001596030">
    <property type="component" value="Unassembled WGS sequence"/>
</dbReference>
<evidence type="ECO:0000313" key="2">
    <source>
        <dbReference type="Proteomes" id="UP001596030"/>
    </source>
</evidence>
<accession>A0ABV9CZD5</accession>
<evidence type="ECO:0000313" key="1">
    <source>
        <dbReference type="EMBL" id="MFC4538110.1"/>
    </source>
</evidence>
<comment type="caution">
    <text evidence="1">The sequence shown here is derived from an EMBL/GenBank/DDBJ whole genome shotgun (WGS) entry which is preliminary data.</text>
</comment>
<reference evidence="2" key="1">
    <citation type="journal article" date="2019" name="Int. J. Syst. Evol. Microbiol.">
        <title>The Global Catalogue of Microorganisms (GCM) 10K type strain sequencing project: providing services to taxonomists for standard genome sequencing and annotation.</title>
        <authorList>
            <consortium name="The Broad Institute Genomics Platform"/>
            <consortium name="The Broad Institute Genome Sequencing Center for Infectious Disease"/>
            <person name="Wu L."/>
            <person name="Ma J."/>
        </authorList>
    </citation>
    <scope>NUCLEOTIDE SEQUENCE [LARGE SCALE GENOMIC DNA]</scope>
    <source>
        <strain evidence="2">CGMCC 1.12121</strain>
    </source>
</reference>
<gene>
    <name evidence="1" type="ORF">ACFO0U_04870</name>
</gene>
<dbReference type="RefSeq" id="WP_246967237.1">
    <property type="nucleotide sequence ID" value="NZ_JAKGAN010000001.1"/>
</dbReference>
<sequence>MRDINSSWLDTISLGDLAKRHDIEPVVGDTMRGIRIAHINRLKNQLSIH</sequence>